<dbReference type="EMBL" id="SSTE01000903">
    <property type="protein sequence ID" value="KAA0066418.1"/>
    <property type="molecule type" value="Genomic_DNA"/>
</dbReference>
<evidence type="ECO:0000313" key="3">
    <source>
        <dbReference type="Proteomes" id="UP000321393"/>
    </source>
</evidence>
<dbReference type="Proteomes" id="UP000321947">
    <property type="component" value="Unassembled WGS sequence"/>
</dbReference>
<evidence type="ECO:0000313" key="1">
    <source>
        <dbReference type="EMBL" id="KAA0066418.1"/>
    </source>
</evidence>
<evidence type="ECO:0000313" key="4">
    <source>
        <dbReference type="Proteomes" id="UP000321947"/>
    </source>
</evidence>
<accession>A0A5D3BNM8</accession>
<sequence>MTMTFMAGEQPIILQGDPSLTKVEGSLKTITKTWDLEDQDFLIEFHNLEIEGATTMDNEVEEKEDEEDLPMIKTLSRQYDKFFSTPKGLPPKRVIDHHILKIEGQKSIKTIQIWVQSEAKD</sequence>
<protein>
    <submittedName>
        <fullName evidence="2">Ty3-gypsy retroelement transposase</fullName>
    </submittedName>
</protein>
<name>A0A5D3BNM8_CUCMM</name>
<dbReference type="EMBL" id="SSTD01016371">
    <property type="protein sequence ID" value="TYK00867.1"/>
    <property type="molecule type" value="Genomic_DNA"/>
</dbReference>
<evidence type="ECO:0000313" key="2">
    <source>
        <dbReference type="EMBL" id="TYK00867.1"/>
    </source>
</evidence>
<dbReference type="AlphaFoldDB" id="A0A5D3BNM8"/>
<comment type="caution">
    <text evidence="2">The sequence shown here is derived from an EMBL/GenBank/DDBJ whole genome shotgun (WGS) entry which is preliminary data.</text>
</comment>
<dbReference type="Proteomes" id="UP000321393">
    <property type="component" value="Unassembled WGS sequence"/>
</dbReference>
<proteinExistence type="predicted"/>
<organism evidence="2 4">
    <name type="scientific">Cucumis melo var. makuwa</name>
    <name type="common">Oriental melon</name>
    <dbReference type="NCBI Taxonomy" id="1194695"/>
    <lineage>
        <taxon>Eukaryota</taxon>
        <taxon>Viridiplantae</taxon>
        <taxon>Streptophyta</taxon>
        <taxon>Embryophyta</taxon>
        <taxon>Tracheophyta</taxon>
        <taxon>Spermatophyta</taxon>
        <taxon>Magnoliopsida</taxon>
        <taxon>eudicotyledons</taxon>
        <taxon>Gunneridae</taxon>
        <taxon>Pentapetalae</taxon>
        <taxon>rosids</taxon>
        <taxon>fabids</taxon>
        <taxon>Cucurbitales</taxon>
        <taxon>Cucurbitaceae</taxon>
        <taxon>Benincaseae</taxon>
        <taxon>Cucumis</taxon>
    </lineage>
</organism>
<gene>
    <name evidence="2" type="ORF">E5676_scaffold602G00220</name>
    <name evidence="1" type="ORF">E6C27_scaffold21G004980</name>
</gene>
<reference evidence="3 4" key="1">
    <citation type="submission" date="2019-08" db="EMBL/GenBank/DDBJ databases">
        <title>Draft genome sequences of two oriental melons (Cucumis melo L. var makuwa).</title>
        <authorList>
            <person name="Kwon S.-Y."/>
        </authorList>
    </citation>
    <scope>NUCLEOTIDE SEQUENCE [LARGE SCALE GENOMIC DNA]</scope>
    <source>
        <strain evidence="4">cv. Chang Bougi</strain>
        <strain evidence="3">cv. SW 3</strain>
        <tissue evidence="2">Leaf</tissue>
    </source>
</reference>